<reference evidence="4 5" key="1">
    <citation type="submission" date="2024-06" db="EMBL/GenBank/DDBJ databases">
        <authorList>
            <person name="Chen R.Y."/>
        </authorList>
    </citation>
    <scope>NUCLEOTIDE SEQUENCE [LARGE SCALE GENOMIC DNA]</scope>
    <source>
        <strain evidence="4 5">D2</strain>
    </source>
</reference>
<feature type="signal peptide" evidence="2">
    <location>
        <begin position="1"/>
        <end position="34"/>
    </location>
</feature>
<dbReference type="InterPro" id="IPR012910">
    <property type="entry name" value="Plug_dom"/>
</dbReference>
<accession>A0ABV1RCC5</accession>
<evidence type="ECO:0000313" key="5">
    <source>
        <dbReference type="Proteomes" id="UP001467690"/>
    </source>
</evidence>
<dbReference type="Gene3D" id="2.170.130.10">
    <property type="entry name" value="TonB-dependent receptor, plug domain"/>
    <property type="match status" value="1"/>
</dbReference>
<keyword evidence="1" id="KW-0472">Membrane</keyword>
<dbReference type="PROSITE" id="PS52016">
    <property type="entry name" value="TONB_DEPENDENT_REC_3"/>
    <property type="match status" value="1"/>
</dbReference>
<sequence length="249" mass="26719">MKKHASNKTKFLTKPSIVSLAVSCALLPSLSAKAQDVDEIIQVKGIKGSIERSLDTKRESAPIVDAISSEDLGKMPDQNIAESLQRVSGIQIDRSGGEGSVVRIRGMAQNLNTINGERLISGLGQTNQNSSFADLPAELFSQVVVYKSQTAKLIEGGIGGVIDLRTRKPFDFDEGDLQIVGSLKSIYGVESSDASPSASLLVSNNWGDFGALLSVSYTERDHLSDKAQFERGFRNNEVDTDGDNIADVS</sequence>
<dbReference type="InterPro" id="IPR039426">
    <property type="entry name" value="TonB-dep_rcpt-like"/>
</dbReference>
<keyword evidence="5" id="KW-1185">Reference proteome</keyword>
<gene>
    <name evidence="4" type="ORF">ABS311_01530</name>
</gene>
<name>A0ABV1RCC5_9ALTE</name>
<evidence type="ECO:0000259" key="3">
    <source>
        <dbReference type="Pfam" id="PF07715"/>
    </source>
</evidence>
<keyword evidence="1" id="KW-0998">Cell outer membrane</keyword>
<keyword evidence="1" id="KW-0813">Transport</keyword>
<organism evidence="4 5">
    <name type="scientific">Catenovulum sediminis</name>
    <dbReference type="NCBI Taxonomy" id="1740262"/>
    <lineage>
        <taxon>Bacteria</taxon>
        <taxon>Pseudomonadati</taxon>
        <taxon>Pseudomonadota</taxon>
        <taxon>Gammaproteobacteria</taxon>
        <taxon>Alteromonadales</taxon>
        <taxon>Alteromonadaceae</taxon>
        <taxon>Catenovulum</taxon>
    </lineage>
</organism>
<dbReference type="PANTHER" id="PTHR40980:SF3">
    <property type="entry name" value="TONB-DEPENDENT RECEPTOR-LIKE BETA-BARREL DOMAIN-CONTAINING PROTEIN"/>
    <property type="match status" value="1"/>
</dbReference>
<keyword evidence="4" id="KW-0675">Receptor</keyword>
<protein>
    <submittedName>
        <fullName evidence="4">TonB-dependent receptor plug domain-containing protein</fullName>
    </submittedName>
</protein>
<keyword evidence="2" id="KW-0732">Signal</keyword>
<evidence type="ECO:0000256" key="2">
    <source>
        <dbReference type="SAM" id="SignalP"/>
    </source>
</evidence>
<evidence type="ECO:0000256" key="1">
    <source>
        <dbReference type="PROSITE-ProRule" id="PRU01360"/>
    </source>
</evidence>
<comment type="caution">
    <text evidence="4">The sequence shown here is derived from an EMBL/GenBank/DDBJ whole genome shotgun (WGS) entry which is preliminary data.</text>
</comment>
<dbReference type="SUPFAM" id="SSF56935">
    <property type="entry name" value="Porins"/>
    <property type="match status" value="1"/>
</dbReference>
<dbReference type="PANTHER" id="PTHR40980">
    <property type="entry name" value="PLUG DOMAIN-CONTAINING PROTEIN"/>
    <property type="match status" value="1"/>
</dbReference>
<dbReference type="Pfam" id="PF07715">
    <property type="entry name" value="Plug"/>
    <property type="match status" value="1"/>
</dbReference>
<dbReference type="RefSeq" id="WP_350400351.1">
    <property type="nucleotide sequence ID" value="NZ_JBELOE010000060.1"/>
</dbReference>
<comment type="subcellular location">
    <subcellularLocation>
        <location evidence="1">Cell outer membrane</location>
        <topology evidence="1">Multi-pass membrane protein</topology>
    </subcellularLocation>
</comment>
<feature type="chain" id="PRO_5047418430" evidence="2">
    <location>
        <begin position="35"/>
        <end position="249"/>
    </location>
</feature>
<keyword evidence="1" id="KW-0812">Transmembrane</keyword>
<keyword evidence="1" id="KW-1134">Transmembrane beta strand</keyword>
<dbReference type="InterPro" id="IPR037066">
    <property type="entry name" value="Plug_dom_sf"/>
</dbReference>
<dbReference type="Proteomes" id="UP001467690">
    <property type="component" value="Unassembled WGS sequence"/>
</dbReference>
<dbReference type="EMBL" id="JBELOE010000060">
    <property type="protein sequence ID" value="MER2490566.1"/>
    <property type="molecule type" value="Genomic_DNA"/>
</dbReference>
<proteinExistence type="inferred from homology"/>
<evidence type="ECO:0000313" key="4">
    <source>
        <dbReference type="EMBL" id="MER2490566.1"/>
    </source>
</evidence>
<feature type="domain" description="TonB-dependent receptor plug" evidence="3">
    <location>
        <begin position="57"/>
        <end position="161"/>
    </location>
</feature>
<comment type="similarity">
    <text evidence="1">Belongs to the TonB-dependent receptor family.</text>
</comment>